<proteinExistence type="inferred from homology"/>
<reference evidence="11 12" key="1">
    <citation type="submission" date="2017-07" db="EMBL/GenBank/DDBJ databases">
        <title>Complete Genome Sequence of the cosmetic ferment Vitreoscilla filiformis (ATCC15551).</title>
        <authorList>
            <person name="Contreras S."/>
            <person name="Sagory-Zalkind P."/>
            <person name="Blanquart H."/>
            <person name="Iltis A."/>
            <person name="Morand S.C."/>
        </authorList>
    </citation>
    <scope>NUCLEOTIDE SEQUENCE [LARGE SCALE GENOMIC DNA]</scope>
    <source>
        <strain evidence="11 12">ATCC 15551</strain>
    </source>
</reference>
<evidence type="ECO:0000256" key="1">
    <source>
        <dbReference type="ARBA" id="ARBA00007718"/>
    </source>
</evidence>
<dbReference type="RefSeq" id="WP_089417046.1">
    <property type="nucleotide sequence ID" value="NZ_CP022423.1"/>
</dbReference>
<dbReference type="EC" id="4.98.1.1" evidence="9 10"/>
<dbReference type="GO" id="GO:0005737">
    <property type="term" value="C:cytoplasm"/>
    <property type="evidence" value="ECO:0007669"/>
    <property type="project" value="UniProtKB-SubCell"/>
</dbReference>
<dbReference type="PROSITE" id="PS00534">
    <property type="entry name" value="FERROCHELATASE"/>
    <property type="match status" value="1"/>
</dbReference>
<evidence type="ECO:0000256" key="8">
    <source>
        <dbReference type="ARBA" id="ARBA00024536"/>
    </source>
</evidence>
<dbReference type="HAMAP" id="MF_00323">
    <property type="entry name" value="Ferrochelatase"/>
    <property type="match status" value="1"/>
</dbReference>
<keyword evidence="12" id="KW-1185">Reference proteome</keyword>
<keyword evidence="7 9" id="KW-0627">Porphyrin biosynthesis</keyword>
<evidence type="ECO:0000256" key="4">
    <source>
        <dbReference type="ARBA" id="ARBA00023004"/>
    </source>
</evidence>
<dbReference type="InterPro" id="IPR001015">
    <property type="entry name" value="Ferrochelatase"/>
</dbReference>
<dbReference type="GO" id="GO:0046872">
    <property type="term" value="F:metal ion binding"/>
    <property type="evidence" value="ECO:0007669"/>
    <property type="project" value="UniProtKB-KW"/>
</dbReference>
<dbReference type="GO" id="GO:0004325">
    <property type="term" value="F:ferrochelatase activity"/>
    <property type="evidence" value="ECO:0007669"/>
    <property type="project" value="UniProtKB-UniRule"/>
</dbReference>
<dbReference type="OrthoDB" id="9809741at2"/>
<comment type="function">
    <text evidence="9 10">Catalyzes the ferrous insertion into protoporphyrin IX.</text>
</comment>
<dbReference type="Proteomes" id="UP000199729">
    <property type="component" value="Chromosome"/>
</dbReference>
<comment type="catalytic activity">
    <reaction evidence="9 10">
        <text>heme b + 2 H(+) = protoporphyrin IX + Fe(2+)</text>
        <dbReference type="Rhea" id="RHEA:22584"/>
        <dbReference type="ChEBI" id="CHEBI:15378"/>
        <dbReference type="ChEBI" id="CHEBI:29033"/>
        <dbReference type="ChEBI" id="CHEBI:57306"/>
        <dbReference type="ChEBI" id="CHEBI:60344"/>
        <dbReference type="EC" id="4.98.1.1"/>
    </reaction>
</comment>
<accession>A0A221KGS6</accession>
<gene>
    <name evidence="9" type="primary">hemH</name>
    <name evidence="11" type="ORF">VITFI_CDS2279</name>
</gene>
<dbReference type="UniPathway" id="UPA00252">
    <property type="reaction ID" value="UER00325"/>
</dbReference>
<comment type="subcellular location">
    <subcellularLocation>
        <location evidence="9 10">Cytoplasm</location>
    </subcellularLocation>
</comment>
<comment type="similarity">
    <text evidence="1 9 10">Belongs to the ferrochelatase family.</text>
</comment>
<dbReference type="CDD" id="cd00419">
    <property type="entry name" value="Ferrochelatase_C"/>
    <property type="match status" value="1"/>
</dbReference>
<keyword evidence="5 9" id="KW-0350">Heme biosynthesis</keyword>
<dbReference type="FunFam" id="3.40.50.1400:FF:000002">
    <property type="entry name" value="Ferrochelatase"/>
    <property type="match status" value="1"/>
</dbReference>
<dbReference type="NCBIfam" id="TIGR00109">
    <property type="entry name" value="hemH"/>
    <property type="match status" value="1"/>
</dbReference>
<evidence type="ECO:0000313" key="12">
    <source>
        <dbReference type="Proteomes" id="UP000199729"/>
    </source>
</evidence>
<dbReference type="PANTHER" id="PTHR11108">
    <property type="entry name" value="FERROCHELATASE"/>
    <property type="match status" value="1"/>
</dbReference>
<comment type="catalytic activity">
    <reaction evidence="8">
        <text>Fe-coproporphyrin III + 2 H(+) = coproporphyrin III + Fe(2+)</text>
        <dbReference type="Rhea" id="RHEA:49572"/>
        <dbReference type="ChEBI" id="CHEBI:15378"/>
        <dbReference type="ChEBI" id="CHEBI:29033"/>
        <dbReference type="ChEBI" id="CHEBI:68438"/>
        <dbReference type="ChEBI" id="CHEBI:131725"/>
        <dbReference type="EC" id="4.99.1.9"/>
    </reaction>
    <physiologicalReaction direction="right-to-left" evidence="8">
        <dbReference type="Rhea" id="RHEA:49574"/>
    </physiologicalReaction>
</comment>
<dbReference type="CDD" id="cd03411">
    <property type="entry name" value="Ferrochelatase_N"/>
    <property type="match status" value="1"/>
</dbReference>
<dbReference type="KEGG" id="vff:VITFI_CDS2279"/>
<evidence type="ECO:0000256" key="2">
    <source>
        <dbReference type="ARBA" id="ARBA00022490"/>
    </source>
</evidence>
<organism evidence="11 12">
    <name type="scientific">Vitreoscilla filiformis</name>
    <dbReference type="NCBI Taxonomy" id="63"/>
    <lineage>
        <taxon>Bacteria</taxon>
        <taxon>Pseudomonadati</taxon>
        <taxon>Pseudomonadota</taxon>
        <taxon>Betaproteobacteria</taxon>
        <taxon>Neisseriales</taxon>
        <taxon>Neisseriaceae</taxon>
        <taxon>Vitreoscilla</taxon>
    </lineage>
</organism>
<evidence type="ECO:0000256" key="7">
    <source>
        <dbReference type="ARBA" id="ARBA00023244"/>
    </source>
</evidence>
<evidence type="ECO:0000256" key="10">
    <source>
        <dbReference type="RuleBase" id="RU000607"/>
    </source>
</evidence>
<evidence type="ECO:0000256" key="6">
    <source>
        <dbReference type="ARBA" id="ARBA00023239"/>
    </source>
</evidence>
<dbReference type="AlphaFoldDB" id="A0A221KGS6"/>
<feature type="binding site" evidence="9">
    <location>
        <position position="290"/>
    </location>
    <ligand>
        <name>Fe(2+)</name>
        <dbReference type="ChEBI" id="CHEBI:29033"/>
    </ligand>
</feature>
<dbReference type="EMBL" id="CP022423">
    <property type="protein sequence ID" value="ASM78057.1"/>
    <property type="molecule type" value="Genomic_DNA"/>
</dbReference>
<comment type="pathway">
    <text evidence="9 10">Porphyrin-containing compound metabolism; protoheme biosynthesis; protoheme from protoporphyrin-IX: step 1/1.</text>
</comment>
<keyword evidence="2 9" id="KW-0963">Cytoplasm</keyword>
<dbReference type="PANTHER" id="PTHR11108:SF1">
    <property type="entry name" value="FERROCHELATASE, MITOCHONDRIAL"/>
    <property type="match status" value="1"/>
</dbReference>
<keyword evidence="3 9" id="KW-0479">Metal-binding</keyword>
<dbReference type="Gene3D" id="3.40.50.1400">
    <property type="match status" value="2"/>
</dbReference>
<keyword evidence="4 9" id="KW-0408">Iron</keyword>
<evidence type="ECO:0000256" key="3">
    <source>
        <dbReference type="ARBA" id="ARBA00022723"/>
    </source>
</evidence>
<dbReference type="GO" id="GO:0006783">
    <property type="term" value="P:heme biosynthetic process"/>
    <property type="evidence" value="ECO:0007669"/>
    <property type="project" value="UniProtKB-UniRule"/>
</dbReference>
<sequence>MPLAPEPPHTHGQAERVGIVLANLGTPDAPTAPALRRYLAEFLSDPRVVEIPPLVWKAILHGIILRTRPAKSAAKYASVWTPEGSPLLVWTKKQAKLLQGHLGERGAQVLVKPAMRYGNPSIPSVLEALKAEGATRILILPAYPQYSGATTASTFDAVTAWARRQRRIPELRFVHQYHDDPQHIDALRHSVLAHWQREGRGEILVMSYHGMPERTLHLGDPYHCQCMKTSRLLAEALGLKPEQYRVTFQSRFGRAKWLEPATEPTLKALAHKGTRHVDVICPGFAVDCLETLEEIAQEGREAFLKAGGQQFSYIPCLNDSAPGLRALSDLAWRHLGGWPLTEPSAVENEQSRQRALALGAKR</sequence>
<dbReference type="Pfam" id="PF00762">
    <property type="entry name" value="Ferrochelatase"/>
    <property type="match status" value="1"/>
</dbReference>
<feature type="binding site" evidence="9">
    <location>
        <position position="209"/>
    </location>
    <ligand>
        <name>Fe(2+)</name>
        <dbReference type="ChEBI" id="CHEBI:29033"/>
    </ligand>
</feature>
<dbReference type="InterPro" id="IPR019772">
    <property type="entry name" value="Ferrochelatase_AS"/>
</dbReference>
<protein>
    <recommendedName>
        <fullName evidence="9 10">Ferrochelatase</fullName>
        <ecNumber evidence="9 10">4.98.1.1</ecNumber>
    </recommendedName>
    <alternativeName>
        <fullName evidence="9">Heme synthase</fullName>
    </alternativeName>
    <alternativeName>
        <fullName evidence="9">Protoheme ferro-lyase</fullName>
    </alternativeName>
</protein>
<dbReference type="InterPro" id="IPR033644">
    <property type="entry name" value="Ferrochelatase_C"/>
</dbReference>
<evidence type="ECO:0000256" key="5">
    <source>
        <dbReference type="ARBA" id="ARBA00023133"/>
    </source>
</evidence>
<evidence type="ECO:0000256" key="9">
    <source>
        <dbReference type="HAMAP-Rule" id="MF_00323"/>
    </source>
</evidence>
<dbReference type="SUPFAM" id="SSF53800">
    <property type="entry name" value="Chelatase"/>
    <property type="match status" value="1"/>
</dbReference>
<keyword evidence="6 9" id="KW-0456">Lyase</keyword>
<evidence type="ECO:0000313" key="11">
    <source>
        <dbReference type="EMBL" id="ASM78057.1"/>
    </source>
</evidence>
<dbReference type="InterPro" id="IPR033659">
    <property type="entry name" value="Ferrochelatase_N"/>
</dbReference>
<name>A0A221KGS6_VITFI</name>